<evidence type="ECO:0000256" key="10">
    <source>
        <dbReference type="ARBA" id="ARBA00023204"/>
    </source>
</evidence>
<evidence type="ECO:0000313" key="17">
    <source>
        <dbReference type="EMBL" id="KOF75025.1"/>
    </source>
</evidence>
<dbReference type="GO" id="GO:0031464">
    <property type="term" value="C:Cul4A-RING E3 ubiquitin ligase complex"/>
    <property type="evidence" value="ECO:0007669"/>
    <property type="project" value="TreeGrafter"/>
</dbReference>
<dbReference type="PROSITE" id="PS50294">
    <property type="entry name" value="WD_REPEATS_REGION"/>
    <property type="match status" value="3"/>
</dbReference>
<feature type="repeat" description="WD" evidence="15">
    <location>
        <begin position="332"/>
        <end position="363"/>
    </location>
</feature>
<keyword evidence="8" id="KW-0227">DNA damage</keyword>
<evidence type="ECO:0000256" key="2">
    <source>
        <dbReference type="ARBA" id="ARBA00004286"/>
    </source>
</evidence>
<dbReference type="SUPFAM" id="SSF50978">
    <property type="entry name" value="WD40 repeat-like"/>
    <property type="match status" value="1"/>
</dbReference>
<evidence type="ECO:0000256" key="9">
    <source>
        <dbReference type="ARBA" id="ARBA00022786"/>
    </source>
</evidence>
<dbReference type="InterPro" id="IPR019775">
    <property type="entry name" value="WD40_repeat_CS"/>
</dbReference>
<name>A0A0L8GEQ7_OCTBM</name>
<keyword evidence="7" id="KW-0677">Repeat</keyword>
<dbReference type="GO" id="GO:0000209">
    <property type="term" value="P:protein polyubiquitination"/>
    <property type="evidence" value="ECO:0007669"/>
    <property type="project" value="TreeGrafter"/>
</dbReference>
<evidence type="ECO:0000256" key="15">
    <source>
        <dbReference type="PROSITE-ProRule" id="PRU00221"/>
    </source>
</evidence>
<dbReference type="PANTHER" id="PTHR46202:SF1">
    <property type="entry name" value="DNA EXCISION REPAIR PROTEIN ERCC-8"/>
    <property type="match status" value="1"/>
</dbReference>
<dbReference type="SMART" id="SM00320">
    <property type="entry name" value="WD40"/>
    <property type="match status" value="5"/>
</dbReference>
<dbReference type="KEGG" id="obi:106877568"/>
<organism evidence="17">
    <name type="scientific">Octopus bimaculoides</name>
    <name type="common">California two-spotted octopus</name>
    <dbReference type="NCBI Taxonomy" id="37653"/>
    <lineage>
        <taxon>Eukaryota</taxon>
        <taxon>Metazoa</taxon>
        <taxon>Spiralia</taxon>
        <taxon>Lophotrochozoa</taxon>
        <taxon>Mollusca</taxon>
        <taxon>Cephalopoda</taxon>
        <taxon>Coleoidea</taxon>
        <taxon>Octopodiformes</taxon>
        <taxon>Octopoda</taxon>
        <taxon>Incirrata</taxon>
        <taxon>Octopodidae</taxon>
        <taxon>Octopus</taxon>
    </lineage>
</organism>
<dbReference type="GO" id="GO:0016363">
    <property type="term" value="C:nuclear matrix"/>
    <property type="evidence" value="ECO:0007669"/>
    <property type="project" value="UniProtKB-SubCell"/>
</dbReference>
<keyword evidence="5" id="KW-0597">Phosphoprotein</keyword>
<dbReference type="PRINTS" id="PR00320">
    <property type="entry name" value="GPROTEINBRPT"/>
</dbReference>
<dbReference type="Gene3D" id="2.130.10.10">
    <property type="entry name" value="YVTN repeat-like/Quinoprotein amine dehydrogenase"/>
    <property type="match status" value="1"/>
</dbReference>
<dbReference type="GO" id="GO:0005694">
    <property type="term" value="C:chromosome"/>
    <property type="evidence" value="ECO:0007669"/>
    <property type="project" value="UniProtKB-SubCell"/>
</dbReference>
<feature type="repeat" description="WD" evidence="15">
    <location>
        <begin position="96"/>
        <end position="132"/>
    </location>
</feature>
<evidence type="ECO:0000256" key="12">
    <source>
        <dbReference type="ARBA" id="ARBA00054544"/>
    </source>
</evidence>
<evidence type="ECO:0000256" key="11">
    <source>
        <dbReference type="ARBA" id="ARBA00023242"/>
    </source>
</evidence>
<dbReference type="GO" id="GO:0000109">
    <property type="term" value="C:nucleotide-excision repair complex"/>
    <property type="evidence" value="ECO:0007669"/>
    <property type="project" value="TreeGrafter"/>
</dbReference>
<dbReference type="GO" id="GO:0009416">
    <property type="term" value="P:response to light stimulus"/>
    <property type="evidence" value="ECO:0007669"/>
    <property type="project" value="UniProtKB-ARBA"/>
</dbReference>
<dbReference type="InterPro" id="IPR015943">
    <property type="entry name" value="WD40/YVTN_repeat-like_dom_sf"/>
</dbReference>
<feature type="repeat" description="WD" evidence="15">
    <location>
        <begin position="183"/>
        <end position="225"/>
    </location>
</feature>
<keyword evidence="10" id="KW-0234">DNA repair</keyword>
<feature type="compositionally biased region" description="Polar residues" evidence="16">
    <location>
        <begin position="383"/>
        <end position="396"/>
    </location>
</feature>
<dbReference type="PROSITE" id="PS50082">
    <property type="entry name" value="WD_REPEATS_2"/>
    <property type="match status" value="4"/>
</dbReference>
<dbReference type="InterPro" id="IPR001680">
    <property type="entry name" value="WD40_rpt"/>
</dbReference>
<keyword evidence="4" id="KW-0158">Chromosome</keyword>
<comment type="subcellular location">
    <subcellularLocation>
        <location evidence="2">Chromosome</location>
    </subcellularLocation>
    <subcellularLocation>
        <location evidence="1">Nucleus matrix</location>
    </subcellularLocation>
</comment>
<feature type="region of interest" description="Disordered" evidence="16">
    <location>
        <begin position="383"/>
        <end position="408"/>
    </location>
</feature>
<dbReference type="OMA" id="WIPAPRE"/>
<dbReference type="AlphaFoldDB" id="A0A0L8GEQ7"/>
<dbReference type="EMBL" id="KQ422362">
    <property type="protein sequence ID" value="KOF75025.1"/>
    <property type="molecule type" value="Genomic_DNA"/>
</dbReference>
<evidence type="ECO:0000256" key="3">
    <source>
        <dbReference type="ARBA" id="ARBA00004906"/>
    </source>
</evidence>
<feature type="repeat" description="WD" evidence="15">
    <location>
        <begin position="243"/>
        <end position="284"/>
    </location>
</feature>
<proteinExistence type="predicted"/>
<accession>A0A0L8GEQ7</accession>
<dbReference type="STRING" id="37653.A0A0L8GEQ7"/>
<comment type="function">
    <text evidence="12">Substrate-recognition component of the CSA complex, a DCX (DDB1-CUL4-X-box) E3 ubiquitin-protein ligase complex, involved in transcription-coupled nucleotide excision repair (TC-NER), a process during which RNA polymerase II-blocking lesions are rapidly removed from the transcribed strand of active genes. Following recruitment to lesion-stalled RNA polymerase II (Pol II), the CSA complex mediates ubiquitination of Pol II subunit POLR2A/RPB1 at 'Lys-1268', a critical TC-NER checkpoint, governing RNA Pol II stability and initiating DNA damage excision by TFIIH recruitment. The CSA complex also promotes the ubiquitination and subsequent proteasomal degradation of ERCC6/CSB in a UV-dependent manner; ERCC6 degradation is essential for the recovery of RNA synthesis after transcription-coupled repair. Also plays a role in DNA double-strand breaks (DSSBs) repair by non-homologous end joining (NHEJ).</text>
</comment>
<comment type="pathway">
    <text evidence="3">Protein modification; protein ubiquitination.</text>
</comment>
<gene>
    <name evidence="17" type="ORF">OCBIM_22035347mg</name>
</gene>
<evidence type="ECO:0000256" key="13">
    <source>
        <dbReference type="ARBA" id="ARBA00062934"/>
    </source>
</evidence>
<evidence type="ECO:0000256" key="6">
    <source>
        <dbReference type="ARBA" id="ARBA00022574"/>
    </source>
</evidence>
<dbReference type="PROSITE" id="PS00678">
    <property type="entry name" value="WD_REPEATS_1"/>
    <property type="match status" value="1"/>
</dbReference>
<keyword evidence="6 15" id="KW-0853">WD repeat</keyword>
<keyword evidence="9" id="KW-0833">Ubl conjugation pathway</keyword>
<sequence>MLRFLSSRETGEDDPIFLQRAETTRRSYSLDLSRYRDVEQVSHSSSVNCLDIDLVEDRYLLSGGSNGMIFVYDLYNGTKDVKYSCNIVASVGLSNNDRHRCSIETVQWYPLDTGMFITSGTDRLLKIWDTNNLVVADHYEFKGIIYCHHLSSVAQQHSLIAVGYTGSSLKLIDMKSGSATHSLRGHHKPVQCVQWSPKDEFILASGSTDGQVLLWDIRRAKGSLMKMDQFNGEGLSNSKDTHVFAHDGHVNGLQFTTDGLLLVTLGTDQCIRLWSTASGRNTLVNYGKINNMSRRCVKISVSHNGSPDVIFIPEGSDINIYNIFSGSKIDVLRGHYNQVNCCKFQRNYQELYSGGNDRNILIWVPNTGDAYEEHLRTISCQKRPQDRTQSFNQKTALPTADTWSSDED</sequence>
<dbReference type="InterPro" id="IPR042238">
    <property type="entry name" value="Rad28/ERCC8/Ckn1/ATCSA-1"/>
</dbReference>
<dbReference type="FunFam" id="2.130.10.10:FF:000130">
    <property type="entry name" value="DNA excision repair protein ERCC-8"/>
    <property type="match status" value="1"/>
</dbReference>
<dbReference type="Pfam" id="PF00400">
    <property type="entry name" value="WD40"/>
    <property type="match status" value="4"/>
</dbReference>
<evidence type="ECO:0000256" key="5">
    <source>
        <dbReference type="ARBA" id="ARBA00022553"/>
    </source>
</evidence>
<evidence type="ECO:0000256" key="8">
    <source>
        <dbReference type="ARBA" id="ARBA00022763"/>
    </source>
</evidence>
<evidence type="ECO:0000256" key="14">
    <source>
        <dbReference type="ARBA" id="ARBA00071995"/>
    </source>
</evidence>
<evidence type="ECO:0000256" key="7">
    <source>
        <dbReference type="ARBA" id="ARBA00022737"/>
    </source>
</evidence>
<evidence type="ECO:0000256" key="1">
    <source>
        <dbReference type="ARBA" id="ARBA00004109"/>
    </source>
</evidence>
<evidence type="ECO:0000256" key="16">
    <source>
        <dbReference type="SAM" id="MobiDB-lite"/>
    </source>
</evidence>
<dbReference type="InterPro" id="IPR036322">
    <property type="entry name" value="WD40_repeat_dom_sf"/>
</dbReference>
<reference evidence="17" key="1">
    <citation type="submission" date="2015-07" db="EMBL/GenBank/DDBJ databases">
        <title>MeaNS - Measles Nucleotide Surveillance Program.</title>
        <authorList>
            <person name="Tran T."/>
            <person name="Druce J."/>
        </authorList>
    </citation>
    <scope>NUCLEOTIDE SEQUENCE</scope>
    <source>
        <strain evidence="17">UCB-OBI-ISO-001</strain>
        <tissue evidence="17">Gonad</tissue>
    </source>
</reference>
<keyword evidence="11" id="KW-0539">Nucleus</keyword>
<comment type="subunit">
    <text evidence="13">Part of the CSA complex (also named DCX(ERCC8) complex), a DCX E3 ubiquitin-protein ligase complex containing ERCC8, RBX1, DDB1 and CUL4A; the CSA complex interacts with RNA polymerase II; upon UV irradiation it interacts with the COP9 signalosome and preferentially with the hyperphosphorylated form of RNA polymerase II. Interacts with ERCC6/CSB (via CIM motif); promoting recruitment to lesion-stalled RNA polymerase II (Pol II). Interacts with KIAA1530/UVSSA. Interacts with a subunit of RNA polymerase II TFIIH.</text>
</comment>
<dbReference type="PANTHER" id="PTHR46202">
    <property type="entry name" value="DNA EXCISION REPAIR PROTEIN ERCC-8"/>
    <property type="match status" value="1"/>
</dbReference>
<dbReference type="InterPro" id="IPR020472">
    <property type="entry name" value="WD40_PAC1"/>
</dbReference>
<dbReference type="GO" id="GO:0006283">
    <property type="term" value="P:transcription-coupled nucleotide-excision repair"/>
    <property type="evidence" value="ECO:0007669"/>
    <property type="project" value="InterPro"/>
</dbReference>
<protein>
    <recommendedName>
        <fullName evidence="14">DNA excision repair protein ERCC-8</fullName>
    </recommendedName>
</protein>
<dbReference type="GO" id="GO:0043161">
    <property type="term" value="P:proteasome-mediated ubiquitin-dependent protein catabolic process"/>
    <property type="evidence" value="ECO:0007669"/>
    <property type="project" value="TreeGrafter"/>
</dbReference>
<evidence type="ECO:0000256" key="4">
    <source>
        <dbReference type="ARBA" id="ARBA00022454"/>
    </source>
</evidence>
<dbReference type="OrthoDB" id="361494at2759"/>